<accession>A0A426WWR5</accession>
<comment type="caution">
    <text evidence="1">The sequence shown here is derived from an EMBL/GenBank/DDBJ whole genome shotgun (WGS) entry which is preliminary data.</text>
</comment>
<dbReference type="AlphaFoldDB" id="A0A426WWR5"/>
<gene>
    <name evidence="1" type="ORF">B296_00055452</name>
</gene>
<name>A0A426WWR5_ENSVE</name>
<protein>
    <submittedName>
        <fullName evidence="1">Uncharacterized protein</fullName>
    </submittedName>
</protein>
<organism evidence="1 2">
    <name type="scientific">Ensete ventricosum</name>
    <name type="common">Abyssinian banana</name>
    <name type="synonym">Musa ensete</name>
    <dbReference type="NCBI Taxonomy" id="4639"/>
    <lineage>
        <taxon>Eukaryota</taxon>
        <taxon>Viridiplantae</taxon>
        <taxon>Streptophyta</taxon>
        <taxon>Embryophyta</taxon>
        <taxon>Tracheophyta</taxon>
        <taxon>Spermatophyta</taxon>
        <taxon>Magnoliopsida</taxon>
        <taxon>Liliopsida</taxon>
        <taxon>Zingiberales</taxon>
        <taxon>Musaceae</taxon>
        <taxon>Ensete</taxon>
    </lineage>
</organism>
<reference evidence="1 2" key="1">
    <citation type="journal article" date="2014" name="Agronomy (Basel)">
        <title>A Draft Genome Sequence for Ensete ventricosum, the Drought-Tolerant Tree Against Hunger.</title>
        <authorList>
            <person name="Harrison J."/>
            <person name="Moore K.A."/>
            <person name="Paszkiewicz K."/>
            <person name="Jones T."/>
            <person name="Grant M."/>
            <person name="Ambacheew D."/>
            <person name="Muzemil S."/>
            <person name="Studholme D.J."/>
        </authorList>
    </citation>
    <scope>NUCLEOTIDE SEQUENCE [LARGE SCALE GENOMIC DNA]</scope>
</reference>
<proteinExistence type="predicted"/>
<dbReference type="EMBL" id="AMZH03036932">
    <property type="protein sequence ID" value="RRT31681.1"/>
    <property type="molecule type" value="Genomic_DNA"/>
</dbReference>
<sequence length="86" mass="9186">MDAGSSLGIGPRIGRCGGNSPGVRYDFAEGIGKITKNTPGDRQRKVLSLATGNVGGCWIVGRFQLVNTGERRLDRPYPGNRVVVSR</sequence>
<evidence type="ECO:0000313" key="1">
    <source>
        <dbReference type="EMBL" id="RRT31681.1"/>
    </source>
</evidence>
<dbReference type="Proteomes" id="UP000287651">
    <property type="component" value="Unassembled WGS sequence"/>
</dbReference>
<evidence type="ECO:0000313" key="2">
    <source>
        <dbReference type="Proteomes" id="UP000287651"/>
    </source>
</evidence>